<feature type="transmembrane region" description="Helical" evidence="1">
    <location>
        <begin position="110"/>
        <end position="133"/>
    </location>
</feature>
<keyword evidence="1" id="KW-1133">Transmembrane helix</keyword>
<dbReference type="OrthoDB" id="4966178at2"/>
<accession>A0A1I7MSQ9</accession>
<name>A0A1I7MSQ9_9MICC</name>
<evidence type="ECO:0000256" key="1">
    <source>
        <dbReference type="SAM" id="Phobius"/>
    </source>
</evidence>
<protein>
    <submittedName>
        <fullName evidence="2">Uncharacterized protein</fullName>
    </submittedName>
</protein>
<dbReference type="STRING" id="574650.SAMN04487966_11618"/>
<dbReference type="AlphaFoldDB" id="A0A1I7MSQ9"/>
<keyword evidence="1" id="KW-0472">Membrane</keyword>
<evidence type="ECO:0000313" key="3">
    <source>
        <dbReference type="Proteomes" id="UP000198881"/>
    </source>
</evidence>
<evidence type="ECO:0000313" key="2">
    <source>
        <dbReference type="EMBL" id="SFV24960.1"/>
    </source>
</evidence>
<dbReference type="EMBL" id="FPCG01000016">
    <property type="protein sequence ID" value="SFV24960.1"/>
    <property type="molecule type" value="Genomic_DNA"/>
</dbReference>
<keyword evidence="1" id="KW-0812">Transmembrane</keyword>
<gene>
    <name evidence="2" type="ORF">SAMN04487966_11618</name>
</gene>
<organism evidence="2 3">
    <name type="scientific">Micrococcus terreus</name>
    <dbReference type="NCBI Taxonomy" id="574650"/>
    <lineage>
        <taxon>Bacteria</taxon>
        <taxon>Bacillati</taxon>
        <taxon>Actinomycetota</taxon>
        <taxon>Actinomycetes</taxon>
        <taxon>Micrococcales</taxon>
        <taxon>Micrococcaceae</taxon>
        <taxon>Micrococcus</taxon>
    </lineage>
</organism>
<sequence length="492" mass="52632">MNHADDFDVASVPTFPVFSLKLNEDEQWAELDGVRVEPALGEDFKTAAIQAVVTKARRDALRAVRVRVRAADEDESVWDMIVTEAGEVIDTTENEEPAQPATSSRRRWPLILVGGVIAAAVATAGVLVGVGALNRTPEAPQWQIPGAEAQIPIGLPTGFSDRAAWSVPVDDRSTIAQIDTGHILSTTPEGILTARDPQTAQVHWRGSDSPAKLAGTLHTDWAGRPSLVNVEGTMMRIWDLRTPEGGGVVSPETIRLDPHWRAEPRGALPFIDLGDWVIGLPAAGGNLSQVDIPAGTRPLGVSSDRNITTVSDRELFTVNDNGEVTQTRSYDRPAGTRGAPSFSRMLDDDHALIGWDTDREATLAILQLSTATLRSAENVPRLPAKNDQLIIDESSQAAATTGVALNWGQDPMIRPLERFTATTISAGTAYGTAGQDGPAALDLTTSGAQPESWPTFTPGDPAPNLVTGDAAYVIAPRLEQTFLYRASTKDTP</sequence>
<proteinExistence type="predicted"/>
<reference evidence="2 3" key="1">
    <citation type="submission" date="2016-10" db="EMBL/GenBank/DDBJ databases">
        <authorList>
            <person name="de Groot N.N."/>
        </authorList>
    </citation>
    <scope>NUCLEOTIDE SEQUENCE [LARGE SCALE GENOMIC DNA]</scope>
    <source>
        <strain evidence="2 3">CGMCC 1.7054</strain>
    </source>
</reference>
<keyword evidence="3" id="KW-1185">Reference proteome</keyword>
<dbReference type="RefSeq" id="WP_091699521.1">
    <property type="nucleotide sequence ID" value="NZ_FPCG01000016.1"/>
</dbReference>
<dbReference type="Proteomes" id="UP000198881">
    <property type="component" value="Unassembled WGS sequence"/>
</dbReference>